<feature type="transmembrane region" description="Helical" evidence="7">
    <location>
        <begin position="31"/>
        <end position="51"/>
    </location>
</feature>
<keyword evidence="3 7" id="KW-0812">Transmembrane</keyword>
<protein>
    <recommendedName>
        <fullName evidence="7">Cell division protein CrgA</fullName>
    </recommendedName>
</protein>
<comment type="function">
    <text evidence="7">Involved in cell division.</text>
</comment>
<evidence type="ECO:0000256" key="6">
    <source>
        <dbReference type="ARBA" id="ARBA00023306"/>
    </source>
</evidence>
<evidence type="ECO:0000256" key="5">
    <source>
        <dbReference type="ARBA" id="ARBA00023136"/>
    </source>
</evidence>
<feature type="transmembrane region" description="Helical" evidence="7">
    <location>
        <begin position="71"/>
        <end position="88"/>
    </location>
</feature>
<evidence type="ECO:0000256" key="8">
    <source>
        <dbReference type="SAM" id="MobiDB-lite"/>
    </source>
</evidence>
<dbReference type="HAMAP" id="MF_00631">
    <property type="entry name" value="CrgA"/>
    <property type="match status" value="1"/>
</dbReference>
<feature type="region of interest" description="Disordered" evidence="8">
    <location>
        <begin position="1"/>
        <end position="22"/>
    </location>
</feature>
<evidence type="ECO:0000256" key="2">
    <source>
        <dbReference type="ARBA" id="ARBA00022618"/>
    </source>
</evidence>
<comment type="similarity">
    <text evidence="7">Belongs to the CrgA family.</text>
</comment>
<dbReference type="GO" id="GO:0005886">
    <property type="term" value="C:plasma membrane"/>
    <property type="evidence" value="ECO:0007669"/>
    <property type="project" value="UniProtKB-SubCell"/>
</dbReference>
<gene>
    <name evidence="7" type="primary">crgA</name>
    <name evidence="9" type="ORF">AVDCRST_MAG72-822</name>
</gene>
<keyword evidence="6 7" id="KW-0131">Cell cycle</keyword>
<keyword evidence="5 7" id="KW-0472">Membrane</keyword>
<name>A0A6J4LSH5_9ACTN</name>
<keyword evidence="4 7" id="KW-1133">Transmembrane helix</keyword>
<evidence type="ECO:0000256" key="1">
    <source>
        <dbReference type="ARBA" id="ARBA00022475"/>
    </source>
</evidence>
<evidence type="ECO:0000313" key="9">
    <source>
        <dbReference type="EMBL" id="CAA9341266.1"/>
    </source>
</evidence>
<sequence length="155" mass="16480">MSDTSGSRSTSRSRAGASRGMPALSQAAGTSVVRTVLAAALVVAGIAWIVVYLNIAQDGEQLTWMGDLRRWNFLIGFGALLLGLAFAAHPSTPLGRGRGVVWGMLGCFLIGLIWIVVYYMAGDADIPLISDLTNYNLVVGIGFMAVGFVFATHWE</sequence>
<keyword evidence="1 7" id="KW-1003">Cell membrane</keyword>
<evidence type="ECO:0000256" key="3">
    <source>
        <dbReference type="ARBA" id="ARBA00022692"/>
    </source>
</evidence>
<dbReference type="AlphaFoldDB" id="A0A6J4LSH5"/>
<proteinExistence type="inferred from homology"/>
<organism evidence="9">
    <name type="scientific">uncultured Nocardioidaceae bacterium</name>
    <dbReference type="NCBI Taxonomy" id="253824"/>
    <lineage>
        <taxon>Bacteria</taxon>
        <taxon>Bacillati</taxon>
        <taxon>Actinomycetota</taxon>
        <taxon>Actinomycetes</taxon>
        <taxon>Propionibacteriales</taxon>
        <taxon>Nocardioidaceae</taxon>
        <taxon>environmental samples</taxon>
    </lineage>
</organism>
<dbReference type="Pfam" id="PF06781">
    <property type="entry name" value="CrgA"/>
    <property type="match status" value="2"/>
</dbReference>
<feature type="transmembrane region" description="Helical" evidence="7">
    <location>
        <begin position="133"/>
        <end position="154"/>
    </location>
</feature>
<keyword evidence="2 7" id="KW-0132">Cell division</keyword>
<evidence type="ECO:0000256" key="7">
    <source>
        <dbReference type="HAMAP-Rule" id="MF_00631"/>
    </source>
</evidence>
<dbReference type="EMBL" id="CADCUJ010000038">
    <property type="protein sequence ID" value="CAA9341266.1"/>
    <property type="molecule type" value="Genomic_DNA"/>
</dbReference>
<dbReference type="GO" id="GO:0051301">
    <property type="term" value="P:cell division"/>
    <property type="evidence" value="ECO:0007669"/>
    <property type="project" value="UniProtKB-UniRule"/>
</dbReference>
<reference evidence="9" key="1">
    <citation type="submission" date="2020-02" db="EMBL/GenBank/DDBJ databases">
        <authorList>
            <person name="Meier V. D."/>
        </authorList>
    </citation>
    <scope>NUCLEOTIDE SEQUENCE</scope>
    <source>
        <strain evidence="9">AVDCRST_MAG72</strain>
    </source>
</reference>
<comment type="caution">
    <text evidence="7">Lacks conserved residue(s) required for the propagation of feature annotation.</text>
</comment>
<comment type="subcellular location">
    <subcellularLocation>
        <location evidence="7">Cell membrane</location>
        <topology evidence="7">Multi-pass membrane protein</topology>
    </subcellularLocation>
</comment>
<dbReference type="InterPro" id="IPR009619">
    <property type="entry name" value="CrgA"/>
</dbReference>
<evidence type="ECO:0000256" key="4">
    <source>
        <dbReference type="ARBA" id="ARBA00022989"/>
    </source>
</evidence>
<feature type="transmembrane region" description="Helical" evidence="7">
    <location>
        <begin position="100"/>
        <end position="121"/>
    </location>
</feature>
<feature type="compositionally biased region" description="Low complexity" evidence="8">
    <location>
        <begin position="1"/>
        <end position="20"/>
    </location>
</feature>
<accession>A0A6J4LSH5</accession>